<keyword evidence="12 16" id="KW-1133">Transmembrane helix</keyword>
<keyword evidence="13" id="KW-0333">Golgi apparatus</keyword>
<comment type="similarity">
    <text evidence="5">Belongs to the Casparian strip membrane proteins (CASP) family.</text>
</comment>
<dbReference type="InterPro" id="IPR025298">
    <property type="entry name" value="DUF4094"/>
</dbReference>
<comment type="pathway">
    <text evidence="4">Protein modification; protein glycosylation.</text>
</comment>
<dbReference type="Pfam" id="PF13334">
    <property type="entry name" value="DUF4094"/>
    <property type="match status" value="1"/>
</dbReference>
<keyword evidence="10 16" id="KW-0812">Transmembrane</keyword>
<name>A0AAV1BYE0_OLDCO</name>
<dbReference type="Pfam" id="PF01762">
    <property type="entry name" value="Galactosyl_T"/>
    <property type="match status" value="1"/>
</dbReference>
<accession>A0AAV1BYE0</accession>
<keyword evidence="7" id="KW-1003">Cell membrane</keyword>
<dbReference type="NCBIfam" id="TIGR01569">
    <property type="entry name" value="A_tha_TIGR01569"/>
    <property type="match status" value="1"/>
</dbReference>
<evidence type="ECO:0000256" key="7">
    <source>
        <dbReference type="ARBA" id="ARBA00022475"/>
    </source>
</evidence>
<feature type="transmembrane region" description="Helical" evidence="16">
    <location>
        <begin position="520"/>
        <end position="539"/>
    </location>
</feature>
<dbReference type="Gene3D" id="3.90.550.50">
    <property type="match status" value="1"/>
</dbReference>
<feature type="transmembrane region" description="Helical" evidence="16">
    <location>
        <begin position="483"/>
        <end position="508"/>
    </location>
</feature>
<dbReference type="GO" id="GO:0000139">
    <property type="term" value="C:Golgi membrane"/>
    <property type="evidence" value="ECO:0007669"/>
    <property type="project" value="UniProtKB-SubCell"/>
</dbReference>
<dbReference type="AlphaFoldDB" id="A0AAV1BYE0"/>
<evidence type="ECO:0000256" key="8">
    <source>
        <dbReference type="ARBA" id="ARBA00022676"/>
    </source>
</evidence>
<evidence type="ECO:0000256" key="13">
    <source>
        <dbReference type="ARBA" id="ARBA00023034"/>
    </source>
</evidence>
<dbReference type="GO" id="GO:0005886">
    <property type="term" value="C:plasma membrane"/>
    <property type="evidence" value="ECO:0007669"/>
    <property type="project" value="UniProtKB-SubCell"/>
</dbReference>
<dbReference type="GO" id="GO:0008378">
    <property type="term" value="F:galactosyltransferase activity"/>
    <property type="evidence" value="ECO:0007669"/>
    <property type="project" value="TreeGrafter"/>
</dbReference>
<evidence type="ECO:0000256" key="3">
    <source>
        <dbReference type="ARBA" id="ARBA00004651"/>
    </source>
</evidence>
<evidence type="ECO:0000256" key="1">
    <source>
        <dbReference type="ARBA" id="ARBA00001936"/>
    </source>
</evidence>
<evidence type="ECO:0000256" key="14">
    <source>
        <dbReference type="ARBA" id="ARBA00023136"/>
    </source>
</evidence>
<sequence>MSWKNRGLESSSKGVLSQKLTILLCIGCFCAGMLFTDRMWEVPDANGTTRTPSAEDKKLKLVADCESKDNTETKSHNILGEVSKTHHAIQTLDKTISNLEMELAAARALQDSLLTGSPLSEDLRMPELAKKRKYLMVVGINTAFSSRKRRDSIRATWMPQGENRKKLEEEKGIIIRFVIGHSATSGGILDRAIEAEDKKHGDILRLEHVEGYLELSAKTKTYFTTAVALWDADFYVKVDDDVHVNIGTLGATLSRHRSKPRVYIGCMKSGPVLSQKGVRYHEPEHWKFGEDGNKYFRHATGQLYAISKDLATYISINQHVLHKYANEDVSLGSWFIGLDVEHIDDRRLCCGTPPGEIVSGRLRQATFVLHHLTGDAVEFAIQSTGSRRYIADAGRAKMLFGLLHFDEEPSMSSKLWKAFVPVVLQLKMGILEENVSGLKAIDCGLRLFLLPFSIAALWLTLTNNQENSSYGKVVSSHFTGFKYMVYISVVSTVYALLAAISLWVRCLVAQAWIFFVSDQVMAYLMVTSMAALGEILYLAKNGDQKVTWSEACSSYGKFCNRLKLIIGLQVVALCCFLLLAVISAYRLFSRFDPPIIQSKEATEEEQN</sequence>
<dbReference type="InterPro" id="IPR006459">
    <property type="entry name" value="CASP/CASPL"/>
</dbReference>
<dbReference type="InterPro" id="IPR002659">
    <property type="entry name" value="Glyco_trans_31"/>
</dbReference>
<evidence type="ECO:0000256" key="2">
    <source>
        <dbReference type="ARBA" id="ARBA00004323"/>
    </source>
</evidence>
<dbReference type="PANTHER" id="PTHR11214:SF5">
    <property type="entry name" value="BETA-1,3-GALACTOSYLTRANSFERASE 4-RELATED"/>
    <property type="match status" value="1"/>
</dbReference>
<proteinExistence type="inferred from homology"/>
<comment type="cofactor">
    <cofactor evidence="1">
        <name>Mn(2+)</name>
        <dbReference type="ChEBI" id="CHEBI:29035"/>
    </cofactor>
</comment>
<dbReference type="FunFam" id="3.90.550.50:FF:000002">
    <property type="entry name" value="Hexosyltransferase"/>
    <property type="match status" value="1"/>
</dbReference>
<dbReference type="PANTHER" id="PTHR11214">
    <property type="entry name" value="BETA-1,3-N-ACETYLGLUCOSAMINYLTRANSFERASE"/>
    <property type="match status" value="1"/>
</dbReference>
<keyword evidence="14 16" id="KW-0472">Membrane</keyword>
<protein>
    <submittedName>
        <fullName evidence="19">OLC1v1022657C1</fullName>
    </submittedName>
</protein>
<evidence type="ECO:0000256" key="16">
    <source>
        <dbReference type="SAM" id="Phobius"/>
    </source>
</evidence>
<comment type="subcellular location">
    <subcellularLocation>
        <location evidence="3">Cell membrane</location>
        <topology evidence="3">Multi-pass membrane protein</topology>
    </subcellularLocation>
    <subcellularLocation>
        <location evidence="2">Golgi apparatus membrane</location>
        <topology evidence="2">Single-pass type II membrane protein</topology>
    </subcellularLocation>
</comment>
<evidence type="ECO:0000256" key="11">
    <source>
        <dbReference type="ARBA" id="ARBA00022968"/>
    </source>
</evidence>
<evidence type="ECO:0000259" key="17">
    <source>
        <dbReference type="Pfam" id="PF04535"/>
    </source>
</evidence>
<dbReference type="Proteomes" id="UP001161247">
    <property type="component" value="Chromosome 1"/>
</dbReference>
<dbReference type="InterPro" id="IPR006702">
    <property type="entry name" value="CASP_dom"/>
</dbReference>
<feature type="domain" description="DUF4094" evidence="18">
    <location>
        <begin position="17"/>
        <end position="108"/>
    </location>
</feature>
<dbReference type="Pfam" id="PF04535">
    <property type="entry name" value="CASP_dom"/>
    <property type="match status" value="1"/>
</dbReference>
<evidence type="ECO:0000256" key="6">
    <source>
        <dbReference type="ARBA" id="ARBA00008661"/>
    </source>
</evidence>
<feature type="transmembrane region" description="Helical" evidence="16">
    <location>
        <begin position="564"/>
        <end position="588"/>
    </location>
</feature>
<evidence type="ECO:0000256" key="12">
    <source>
        <dbReference type="ARBA" id="ARBA00022989"/>
    </source>
</evidence>
<evidence type="ECO:0000259" key="18">
    <source>
        <dbReference type="Pfam" id="PF13334"/>
    </source>
</evidence>
<organism evidence="19 20">
    <name type="scientific">Oldenlandia corymbosa var. corymbosa</name>
    <dbReference type="NCBI Taxonomy" id="529605"/>
    <lineage>
        <taxon>Eukaryota</taxon>
        <taxon>Viridiplantae</taxon>
        <taxon>Streptophyta</taxon>
        <taxon>Embryophyta</taxon>
        <taxon>Tracheophyta</taxon>
        <taxon>Spermatophyta</taxon>
        <taxon>Magnoliopsida</taxon>
        <taxon>eudicotyledons</taxon>
        <taxon>Gunneridae</taxon>
        <taxon>Pentapetalae</taxon>
        <taxon>asterids</taxon>
        <taxon>lamiids</taxon>
        <taxon>Gentianales</taxon>
        <taxon>Rubiaceae</taxon>
        <taxon>Rubioideae</taxon>
        <taxon>Spermacoceae</taxon>
        <taxon>Hedyotis-Oldenlandia complex</taxon>
        <taxon>Oldenlandia</taxon>
    </lineage>
</organism>
<feature type="domain" description="Casparian strip membrane protein" evidence="17">
    <location>
        <begin position="437"/>
        <end position="575"/>
    </location>
</feature>
<dbReference type="EMBL" id="OX459118">
    <property type="protein sequence ID" value="CAI9088351.1"/>
    <property type="molecule type" value="Genomic_DNA"/>
</dbReference>
<evidence type="ECO:0000256" key="5">
    <source>
        <dbReference type="ARBA" id="ARBA00007651"/>
    </source>
</evidence>
<keyword evidence="11" id="KW-0735">Signal-anchor</keyword>
<evidence type="ECO:0000313" key="19">
    <source>
        <dbReference type="EMBL" id="CAI9088351.1"/>
    </source>
</evidence>
<comment type="similarity">
    <text evidence="6">Belongs to the glycosyltransferase 31 family.</text>
</comment>
<evidence type="ECO:0000313" key="20">
    <source>
        <dbReference type="Proteomes" id="UP001161247"/>
    </source>
</evidence>
<keyword evidence="15" id="KW-0464">Manganese</keyword>
<evidence type="ECO:0000256" key="9">
    <source>
        <dbReference type="ARBA" id="ARBA00022679"/>
    </source>
</evidence>
<keyword evidence="20" id="KW-1185">Reference proteome</keyword>
<gene>
    <name evidence="19" type="ORF">OLC1_LOCUS947</name>
</gene>
<evidence type="ECO:0000256" key="4">
    <source>
        <dbReference type="ARBA" id="ARBA00004922"/>
    </source>
</evidence>
<keyword evidence="8" id="KW-0328">Glycosyltransferase</keyword>
<evidence type="ECO:0000256" key="15">
    <source>
        <dbReference type="ARBA" id="ARBA00023211"/>
    </source>
</evidence>
<evidence type="ECO:0000256" key="10">
    <source>
        <dbReference type="ARBA" id="ARBA00022692"/>
    </source>
</evidence>
<keyword evidence="9" id="KW-0808">Transferase</keyword>
<reference evidence="19" key="1">
    <citation type="submission" date="2023-03" db="EMBL/GenBank/DDBJ databases">
        <authorList>
            <person name="Julca I."/>
        </authorList>
    </citation>
    <scope>NUCLEOTIDE SEQUENCE</scope>
</reference>